<name>A0ACC1M7H0_9FUNG</name>
<proteinExistence type="predicted"/>
<gene>
    <name evidence="1" type="ORF">IWW38_000860</name>
</gene>
<evidence type="ECO:0000313" key="1">
    <source>
        <dbReference type="EMBL" id="KAJ2899723.1"/>
    </source>
</evidence>
<accession>A0ACC1M7H0</accession>
<dbReference type="Proteomes" id="UP001139981">
    <property type="component" value="Unassembled WGS sequence"/>
</dbReference>
<dbReference type="EMBL" id="JANBVB010000019">
    <property type="protein sequence ID" value="KAJ2899723.1"/>
    <property type="molecule type" value="Genomic_DNA"/>
</dbReference>
<protein>
    <submittedName>
        <fullName evidence="1">Uncharacterized protein</fullName>
    </submittedName>
</protein>
<sequence>MDGAEIASRHNLLLWISLAVPLPPSDADALRQAIDITTDELTVFIALQKTKDDSDSDKWSHMQRRITELYTVAANHSFHQQQRADTKVDIVPLDFCAYSPDDMQPFKHNATLIQGSGALGVPEWWPAEMHSNTKRSLLPPPPLALVEQSTRAPAPWPTYAHVAVGGTFDHLHVGHKILLTATALAATKRIVCGISADALLEGKQYKEYLETFRARELGVLMFLRKIRKNIIVELVPIVDRYGPTITDSTIGALVVSQETLPGSEALNDRRGELGMPPMRLLAVDLVASAAATGAEEDTGDLKISSTTIRAALAAKHHHRM</sequence>
<organism evidence="1 2">
    <name type="scientific">Coemansia aciculifera</name>
    <dbReference type="NCBI Taxonomy" id="417176"/>
    <lineage>
        <taxon>Eukaryota</taxon>
        <taxon>Fungi</taxon>
        <taxon>Fungi incertae sedis</taxon>
        <taxon>Zoopagomycota</taxon>
        <taxon>Kickxellomycotina</taxon>
        <taxon>Kickxellomycetes</taxon>
        <taxon>Kickxellales</taxon>
        <taxon>Kickxellaceae</taxon>
        <taxon>Coemansia</taxon>
    </lineage>
</organism>
<keyword evidence="2" id="KW-1185">Reference proteome</keyword>
<evidence type="ECO:0000313" key="2">
    <source>
        <dbReference type="Proteomes" id="UP001139981"/>
    </source>
</evidence>
<reference evidence="1" key="1">
    <citation type="submission" date="2022-07" db="EMBL/GenBank/DDBJ databases">
        <title>Phylogenomic reconstructions and comparative analyses of Kickxellomycotina fungi.</title>
        <authorList>
            <person name="Reynolds N.K."/>
            <person name="Stajich J.E."/>
            <person name="Barry K."/>
            <person name="Grigoriev I.V."/>
            <person name="Crous P."/>
            <person name="Smith M.E."/>
        </authorList>
    </citation>
    <scope>NUCLEOTIDE SEQUENCE</scope>
    <source>
        <strain evidence="1">CBS 190363</strain>
    </source>
</reference>
<comment type="caution">
    <text evidence="1">The sequence shown here is derived from an EMBL/GenBank/DDBJ whole genome shotgun (WGS) entry which is preliminary data.</text>
</comment>